<protein>
    <submittedName>
        <fullName evidence="2">Toxin-antitoxin system YwqK family antitoxin</fullName>
    </submittedName>
</protein>
<gene>
    <name evidence="2" type="ORF">H9Q81_05030</name>
</gene>
<keyword evidence="1" id="KW-0732">Signal</keyword>
<proteinExistence type="predicted"/>
<name>A0A7G9GU74_9FUSO</name>
<dbReference type="RefSeq" id="WP_101473913.1">
    <property type="nucleotide sequence ID" value="NZ_CP060637.1"/>
</dbReference>
<dbReference type="Proteomes" id="UP000515913">
    <property type="component" value="Chromosome"/>
</dbReference>
<dbReference type="Gene3D" id="2.20.110.10">
    <property type="entry name" value="Histone H3 K4-specific methyltransferase SET7/9 N-terminal domain"/>
    <property type="match status" value="2"/>
</dbReference>
<accession>A0A7G9GU74</accession>
<feature type="chain" id="PRO_5028972150" evidence="1">
    <location>
        <begin position="21"/>
        <end position="155"/>
    </location>
</feature>
<dbReference type="KEGG" id="fho:H9Q81_05030"/>
<dbReference type="InterPro" id="IPR011652">
    <property type="entry name" value="MORN_2"/>
</dbReference>
<dbReference type="Pfam" id="PF07661">
    <property type="entry name" value="MORN_2"/>
    <property type="match status" value="3"/>
</dbReference>
<evidence type="ECO:0000313" key="3">
    <source>
        <dbReference type="Proteomes" id="UP000515913"/>
    </source>
</evidence>
<dbReference type="EMBL" id="CP060637">
    <property type="protein sequence ID" value="QNM14356.1"/>
    <property type="molecule type" value="Genomic_DNA"/>
</dbReference>
<feature type="signal peptide" evidence="1">
    <location>
        <begin position="1"/>
        <end position="20"/>
    </location>
</feature>
<dbReference type="SUPFAM" id="SSF82185">
    <property type="entry name" value="Histone H3 K4-specific methyltransferase SET7/9 N-terminal domain"/>
    <property type="match status" value="1"/>
</dbReference>
<organism evidence="2 3">
    <name type="scientific">Fusobacterium hominis</name>
    <dbReference type="NCBI Taxonomy" id="2764326"/>
    <lineage>
        <taxon>Bacteria</taxon>
        <taxon>Fusobacteriati</taxon>
        <taxon>Fusobacteriota</taxon>
        <taxon>Fusobacteriia</taxon>
        <taxon>Fusobacteriales</taxon>
        <taxon>Fusobacteriaceae</taxon>
        <taxon>Fusobacterium</taxon>
    </lineage>
</organism>
<reference evidence="2 3" key="1">
    <citation type="submission" date="2020-08" db="EMBL/GenBank/DDBJ databases">
        <authorList>
            <person name="Liu C."/>
            <person name="Sun Q."/>
        </authorList>
    </citation>
    <scope>NUCLEOTIDE SEQUENCE [LARGE SCALE GENOMIC DNA]</scope>
    <source>
        <strain evidence="2 3">NSJ-57</strain>
    </source>
</reference>
<dbReference type="AlphaFoldDB" id="A0A7G9GU74"/>
<evidence type="ECO:0000256" key="1">
    <source>
        <dbReference type="SAM" id="SignalP"/>
    </source>
</evidence>
<sequence>MKKLISIFLLLTALSTVSNAASKTINDNEGIDINGIMYYKSDLTPFTGRLKFHKDRSYYKNGKPHGKWLTFYPNGNLKSIENWKEGELVGKFVLYQNDGSKIFETTYLNGKDNGDYYLYHNNGKVQVQGRFLNGVPKGTWKYYNDKGKLTGKAQY</sequence>
<evidence type="ECO:0000313" key="2">
    <source>
        <dbReference type="EMBL" id="QNM14356.1"/>
    </source>
</evidence>
<keyword evidence="3" id="KW-1185">Reference proteome</keyword>